<dbReference type="Pfam" id="PF03703">
    <property type="entry name" value="bPH_2"/>
    <property type="match status" value="1"/>
</dbReference>
<dbReference type="RefSeq" id="WP_002457111.1">
    <property type="nucleotide sequence ID" value="NC_004461.1"/>
</dbReference>
<dbReference type="eggNOG" id="COG3402">
    <property type="taxonomic scope" value="Bacteria"/>
</dbReference>
<sequence length="159" mass="18712">MKNDSTFHRSPIQALKYYYITSCIGLFILLVILSLLLYFSYLNHWWPFTSYIFLGLGLLSILNTCISPLIKYRYHYYKIHEDFVILKRLFIFKKEELSKIERIQFIDIGTNPLSKKLNLNSITLFTAGHTISFPIISEKEAQNIQQQILLRLRGANDDV</sequence>
<protein>
    <recommendedName>
        <fullName evidence="2">YdbS-like PH domain-containing protein</fullName>
    </recommendedName>
</protein>
<dbReference type="Proteomes" id="UP000001411">
    <property type="component" value="Chromosome"/>
</dbReference>
<dbReference type="EMBL" id="AE015929">
    <property type="protein sequence ID" value="AAO05277.1"/>
    <property type="molecule type" value="Genomic_DNA"/>
</dbReference>
<keyword evidence="1" id="KW-1133">Transmembrane helix</keyword>
<dbReference type="PANTHER" id="PTHR34473">
    <property type="entry name" value="UPF0699 TRANSMEMBRANE PROTEIN YDBS"/>
    <property type="match status" value="1"/>
</dbReference>
<dbReference type="PATRIC" id="fig|176280.10.peg.1639"/>
<dbReference type="GeneID" id="50018221"/>
<evidence type="ECO:0000313" key="3">
    <source>
        <dbReference type="EMBL" id="AAO05277.1"/>
    </source>
</evidence>
<dbReference type="InterPro" id="IPR005182">
    <property type="entry name" value="YdbS-like_PH"/>
</dbReference>
<keyword evidence="1" id="KW-0472">Membrane</keyword>
<keyword evidence="1" id="KW-0812">Transmembrane</keyword>
<name>A0A0H2VJK2_STAES</name>
<evidence type="ECO:0000313" key="4">
    <source>
        <dbReference type="Proteomes" id="UP000001411"/>
    </source>
</evidence>
<feature type="transmembrane region" description="Helical" evidence="1">
    <location>
        <begin position="17"/>
        <end position="39"/>
    </location>
</feature>
<feature type="transmembrane region" description="Helical" evidence="1">
    <location>
        <begin position="51"/>
        <end position="70"/>
    </location>
</feature>
<evidence type="ECO:0000256" key="1">
    <source>
        <dbReference type="SAM" id="Phobius"/>
    </source>
</evidence>
<dbReference type="PANTHER" id="PTHR34473:SF2">
    <property type="entry name" value="UPF0699 TRANSMEMBRANE PROTEIN YDBT"/>
    <property type="match status" value="1"/>
</dbReference>
<proteinExistence type="predicted"/>
<reference evidence="3 4" key="1">
    <citation type="journal article" date="2003" name="Mol. Microbiol.">
        <title>Genome-based analysis of virulence genes in a non-biofilm-forming Staphylococcus epidermidis strain (ATCC 12228).</title>
        <authorList>
            <person name="Zhang Y.Q."/>
            <person name="Ren S.X."/>
            <person name="Li H.L."/>
            <person name="Wang Y.X."/>
            <person name="Fu G."/>
            <person name="Yang J."/>
            <person name="Qin Z.Q."/>
            <person name="Miao Y.G."/>
            <person name="Wang W.Y."/>
            <person name="Chen R.S."/>
            <person name="Shen Y."/>
            <person name="Chen Z."/>
            <person name="Yuan Z.H."/>
            <person name="Zhao G.P."/>
            <person name="Qu D."/>
            <person name="Danchin A."/>
            <person name="Wen Y.M."/>
        </authorList>
    </citation>
    <scope>NUCLEOTIDE SEQUENCE [LARGE SCALE GENOMIC DNA]</scope>
    <source>
        <strain evidence="4">ATCC 12228 / FDA PCI 1200</strain>
    </source>
</reference>
<dbReference type="KEGG" id="sep:SE_1678"/>
<organism evidence="3 4">
    <name type="scientific">Staphylococcus epidermidis (strain ATCC 12228 / FDA PCI 1200)</name>
    <dbReference type="NCBI Taxonomy" id="176280"/>
    <lineage>
        <taxon>Bacteria</taxon>
        <taxon>Bacillati</taxon>
        <taxon>Bacillota</taxon>
        <taxon>Bacilli</taxon>
        <taxon>Bacillales</taxon>
        <taxon>Staphylococcaceae</taxon>
        <taxon>Staphylococcus</taxon>
    </lineage>
</organism>
<evidence type="ECO:0000259" key="2">
    <source>
        <dbReference type="Pfam" id="PF03703"/>
    </source>
</evidence>
<dbReference type="HOGENOM" id="CLU_104197_5_0_9"/>
<accession>A0A0H2VJK2</accession>
<gene>
    <name evidence="3" type="ordered locus">SE_1678</name>
</gene>
<feature type="domain" description="YdbS-like PH" evidence="2">
    <location>
        <begin position="72"/>
        <end position="148"/>
    </location>
</feature>
<dbReference type="AlphaFoldDB" id="A0A0H2VJK2"/>
<dbReference type="OrthoDB" id="2417924at2"/>